<organism evidence="2 3">
    <name type="scientific">Anaeromicrobium sediminis</name>
    <dbReference type="NCBI Taxonomy" id="1478221"/>
    <lineage>
        <taxon>Bacteria</taxon>
        <taxon>Bacillati</taxon>
        <taxon>Bacillota</taxon>
        <taxon>Clostridia</taxon>
        <taxon>Peptostreptococcales</taxon>
        <taxon>Thermotaleaceae</taxon>
        <taxon>Anaeromicrobium</taxon>
    </lineage>
</organism>
<accession>A0A267MHZ8</accession>
<sequence length="121" mass="13502">MFASSEWEELINEFNRSLGLKGDKRYKKNQETTESGEIESGTRPGITPAEILIIAGLLTGALQVFALTLDTTQQVQVTLLGALDVLKRGEVDLGEIEDIGQYIKETSVEEFLKTMLKKRKK</sequence>
<gene>
    <name evidence="2" type="ORF">CCE28_12680</name>
</gene>
<evidence type="ECO:0000313" key="2">
    <source>
        <dbReference type="EMBL" id="PAB59032.1"/>
    </source>
</evidence>
<dbReference type="RefSeq" id="WP_095134098.1">
    <property type="nucleotide sequence ID" value="NZ_NIBG01000010.1"/>
</dbReference>
<dbReference type="EMBL" id="NIBG01000010">
    <property type="protein sequence ID" value="PAB59032.1"/>
    <property type="molecule type" value="Genomic_DNA"/>
</dbReference>
<proteinExistence type="predicted"/>
<feature type="region of interest" description="Disordered" evidence="1">
    <location>
        <begin position="25"/>
        <end position="44"/>
    </location>
</feature>
<feature type="compositionally biased region" description="Low complexity" evidence="1">
    <location>
        <begin position="32"/>
        <end position="42"/>
    </location>
</feature>
<dbReference type="AlphaFoldDB" id="A0A267MHZ8"/>
<dbReference type="Proteomes" id="UP000216024">
    <property type="component" value="Unassembled WGS sequence"/>
</dbReference>
<reference evidence="2 3" key="1">
    <citation type="submission" date="2017-06" db="EMBL/GenBank/DDBJ databases">
        <title>Draft genome sequence of anaerobic fermentative bacterium Anaeromicrobium sediminis DY2726D isolated from West Pacific Ocean sediments.</title>
        <authorList>
            <person name="Zeng X."/>
        </authorList>
    </citation>
    <scope>NUCLEOTIDE SEQUENCE [LARGE SCALE GENOMIC DNA]</scope>
    <source>
        <strain evidence="2 3">DY2726D</strain>
    </source>
</reference>
<evidence type="ECO:0000256" key="1">
    <source>
        <dbReference type="SAM" id="MobiDB-lite"/>
    </source>
</evidence>
<name>A0A267MHZ8_9FIRM</name>
<protein>
    <submittedName>
        <fullName evidence="2">Uncharacterized protein</fullName>
    </submittedName>
</protein>
<evidence type="ECO:0000313" key="3">
    <source>
        <dbReference type="Proteomes" id="UP000216024"/>
    </source>
</evidence>
<comment type="caution">
    <text evidence="2">The sequence shown here is derived from an EMBL/GenBank/DDBJ whole genome shotgun (WGS) entry which is preliminary data.</text>
</comment>
<keyword evidence="3" id="KW-1185">Reference proteome</keyword>